<dbReference type="Gene3D" id="3.40.50.720">
    <property type="entry name" value="NAD(P)-binding Rossmann-like Domain"/>
    <property type="match status" value="1"/>
</dbReference>
<dbReference type="Proteomes" id="UP000580856">
    <property type="component" value="Unassembled WGS sequence"/>
</dbReference>
<reference evidence="4 5" key="1">
    <citation type="submission" date="2020-03" db="EMBL/GenBank/DDBJ databases">
        <title>Genomic Encyclopedia of Type Strains, Phase IV (KMG-IV): sequencing the most valuable type-strain genomes for metagenomic binning, comparative biology and taxonomic classification.</title>
        <authorList>
            <person name="Goeker M."/>
        </authorList>
    </citation>
    <scope>NUCLEOTIDE SEQUENCE [LARGE SCALE GENOMIC DNA]</scope>
    <source>
        <strain evidence="4 5">DSM 24233</strain>
    </source>
</reference>
<proteinExistence type="inferred from homology"/>
<evidence type="ECO:0000313" key="5">
    <source>
        <dbReference type="Proteomes" id="UP000580856"/>
    </source>
</evidence>
<sequence length="311" mass="32996">MRVIIVGGTGFIGRELCVALLAHGHDVVVTSRCPDRVERLFGGRVGAAAWDGRDPESFARLLDEATQPQVVVNLVGENIANGYWTAAKKRRILDSRVVPGRALARAVAIADGPVAAFVQASAVGYYGYDASADDRPVDENSPKGRGFLADVCEAWEGSVAAVAECGVRLALARTGVVLGPGGGVLERFVPPFRMYLGGPLGSGRQWFPWIHAADEVAALAFLAEREDARGAFNLVSPGVVTMGDFCAGIGRVLGRPSWLGVPGFALRLVLGDMAREVVLASHRAVPARLLEMGFVFGYPDLRVALGNIFND</sequence>
<dbReference type="SUPFAM" id="SSF51735">
    <property type="entry name" value="NAD(P)-binding Rossmann-fold domains"/>
    <property type="match status" value="1"/>
</dbReference>
<dbReference type="EMBL" id="JAATJA010000005">
    <property type="protein sequence ID" value="NJB69365.1"/>
    <property type="molecule type" value="Genomic_DNA"/>
</dbReference>
<dbReference type="PANTHER" id="PTHR11092">
    <property type="entry name" value="SUGAR NUCLEOTIDE EPIMERASE RELATED"/>
    <property type="match status" value="1"/>
</dbReference>
<comment type="similarity">
    <text evidence="1">Belongs to the NAD(P)-dependent epimerase/dehydratase family. SDR39U1 subfamily.</text>
</comment>
<gene>
    <name evidence="4" type="ORF">GGQ74_003067</name>
</gene>
<feature type="domain" description="DUF1731" evidence="3">
    <location>
        <begin position="261"/>
        <end position="308"/>
    </location>
</feature>
<dbReference type="InterPro" id="IPR001509">
    <property type="entry name" value="Epimerase_deHydtase"/>
</dbReference>
<feature type="domain" description="NAD-dependent epimerase/dehydratase" evidence="2">
    <location>
        <begin position="3"/>
        <end position="233"/>
    </location>
</feature>
<dbReference type="AlphaFoldDB" id="A0A846QUY8"/>
<keyword evidence="5" id="KW-1185">Reference proteome</keyword>
<dbReference type="InterPro" id="IPR013549">
    <property type="entry name" value="DUF1731"/>
</dbReference>
<dbReference type="NCBIfam" id="TIGR01777">
    <property type="entry name" value="yfcH"/>
    <property type="match status" value="1"/>
</dbReference>
<evidence type="ECO:0008006" key="6">
    <source>
        <dbReference type="Google" id="ProtNLM"/>
    </source>
</evidence>
<evidence type="ECO:0000313" key="4">
    <source>
        <dbReference type="EMBL" id="NJB69365.1"/>
    </source>
</evidence>
<accession>A0A846QUY8</accession>
<evidence type="ECO:0000259" key="3">
    <source>
        <dbReference type="Pfam" id="PF08338"/>
    </source>
</evidence>
<comment type="caution">
    <text evidence="4">The sequence shown here is derived from an EMBL/GenBank/DDBJ whole genome shotgun (WGS) entry which is preliminary data.</text>
</comment>
<protein>
    <recommendedName>
        <fullName evidence="6">TIGR01777 family protein</fullName>
    </recommendedName>
</protein>
<dbReference type="Pfam" id="PF01370">
    <property type="entry name" value="Epimerase"/>
    <property type="match status" value="1"/>
</dbReference>
<name>A0A846QUY8_9BACT</name>
<organism evidence="4 5">
    <name type="scientific">Desulfobaculum xiamenense</name>
    <dbReference type="NCBI Taxonomy" id="995050"/>
    <lineage>
        <taxon>Bacteria</taxon>
        <taxon>Pseudomonadati</taxon>
        <taxon>Thermodesulfobacteriota</taxon>
        <taxon>Desulfovibrionia</taxon>
        <taxon>Desulfovibrionales</taxon>
        <taxon>Desulfovibrionaceae</taxon>
        <taxon>Desulfobaculum</taxon>
    </lineage>
</organism>
<evidence type="ECO:0000256" key="1">
    <source>
        <dbReference type="ARBA" id="ARBA00009353"/>
    </source>
</evidence>
<dbReference type="RefSeq" id="WP_167942457.1">
    <property type="nucleotide sequence ID" value="NZ_JAATJA010000005.1"/>
</dbReference>
<dbReference type="Pfam" id="PF08338">
    <property type="entry name" value="DUF1731"/>
    <property type="match status" value="1"/>
</dbReference>
<dbReference type="InterPro" id="IPR010099">
    <property type="entry name" value="SDR39U1"/>
</dbReference>
<dbReference type="PANTHER" id="PTHR11092:SF0">
    <property type="entry name" value="EPIMERASE FAMILY PROTEIN SDR39U1"/>
    <property type="match status" value="1"/>
</dbReference>
<evidence type="ECO:0000259" key="2">
    <source>
        <dbReference type="Pfam" id="PF01370"/>
    </source>
</evidence>
<dbReference type="InterPro" id="IPR036291">
    <property type="entry name" value="NAD(P)-bd_dom_sf"/>
</dbReference>